<organism evidence="9 10">
    <name type="scientific">Agaribacter marinus</name>
    <dbReference type="NCBI Taxonomy" id="1431249"/>
    <lineage>
        <taxon>Bacteria</taxon>
        <taxon>Pseudomonadati</taxon>
        <taxon>Pseudomonadota</taxon>
        <taxon>Gammaproteobacteria</taxon>
        <taxon>Alteromonadales</taxon>
        <taxon>Alteromonadaceae</taxon>
        <taxon>Agaribacter</taxon>
    </lineage>
</organism>
<protein>
    <recommendedName>
        <fullName evidence="8">RDD domain-containing protein</fullName>
    </recommendedName>
</protein>
<evidence type="ECO:0000256" key="5">
    <source>
        <dbReference type="ARBA" id="ARBA00023136"/>
    </source>
</evidence>
<dbReference type="PANTHER" id="PTHR36115">
    <property type="entry name" value="PROLINE-RICH ANTIGEN HOMOLOG-RELATED"/>
    <property type="match status" value="1"/>
</dbReference>
<dbReference type="GO" id="GO:0005886">
    <property type="term" value="C:plasma membrane"/>
    <property type="evidence" value="ECO:0007669"/>
    <property type="project" value="UniProtKB-SubCell"/>
</dbReference>
<comment type="subcellular location">
    <subcellularLocation>
        <location evidence="1">Cell membrane</location>
        <topology evidence="1">Multi-pass membrane protein</topology>
    </subcellularLocation>
</comment>
<evidence type="ECO:0000256" key="1">
    <source>
        <dbReference type="ARBA" id="ARBA00004651"/>
    </source>
</evidence>
<feature type="transmembrane region" description="Helical" evidence="7">
    <location>
        <begin position="63"/>
        <end position="88"/>
    </location>
</feature>
<dbReference type="PANTHER" id="PTHR36115:SF6">
    <property type="entry name" value="PROLINE-RICH ANTIGEN HOMOLOG"/>
    <property type="match status" value="1"/>
</dbReference>
<reference evidence="9" key="2">
    <citation type="submission" date="2023-01" db="EMBL/GenBank/DDBJ databases">
        <title>Draft genome sequence of Agaribacter marinus strain NBRC 110023.</title>
        <authorList>
            <person name="Sun Q."/>
            <person name="Mori K."/>
        </authorList>
    </citation>
    <scope>NUCLEOTIDE SEQUENCE</scope>
    <source>
        <strain evidence="9">NBRC 110023</strain>
    </source>
</reference>
<keyword evidence="2" id="KW-1003">Cell membrane</keyword>
<feature type="region of interest" description="Disordered" evidence="6">
    <location>
        <begin position="134"/>
        <end position="159"/>
    </location>
</feature>
<dbReference type="Proteomes" id="UP001156601">
    <property type="component" value="Unassembled WGS sequence"/>
</dbReference>
<evidence type="ECO:0000256" key="2">
    <source>
        <dbReference type="ARBA" id="ARBA00022475"/>
    </source>
</evidence>
<sequence length="282" mass="31191">MSESIKPRNPQSDNLEVDQQSASLNKKDRKDIITPYAFGVSAGLYGTPLASPSRRVIAIGFDLVIISAISGVSGHALAILIAVLLLFVSKRFRREDRFRTWQRILVIVASIIVILSALDFYWMDSYAPQNQIKPESASESTLSTESQPSDPTLHDDNKQSEINKQTSDYSIISWVKGIATDLGIGFGWAAVYFTALTTLFKGQTFGKLLLGVKVIKLDGSDLNIWESFGRYGGYGAGIATGLLGFFQIYWDANRQAIQDKISETLVIDKHKPKENYTPNKSS</sequence>
<evidence type="ECO:0000256" key="3">
    <source>
        <dbReference type="ARBA" id="ARBA00022692"/>
    </source>
</evidence>
<feature type="transmembrane region" description="Helical" evidence="7">
    <location>
        <begin position="231"/>
        <end position="250"/>
    </location>
</feature>
<evidence type="ECO:0000259" key="8">
    <source>
        <dbReference type="Pfam" id="PF06271"/>
    </source>
</evidence>
<dbReference type="RefSeq" id="WP_284217495.1">
    <property type="nucleotide sequence ID" value="NZ_BSOT01000005.1"/>
</dbReference>
<keyword evidence="4 7" id="KW-1133">Transmembrane helix</keyword>
<gene>
    <name evidence="9" type="ORF">GCM10007852_21100</name>
</gene>
<dbReference type="InterPro" id="IPR010432">
    <property type="entry name" value="RDD"/>
</dbReference>
<feature type="region of interest" description="Disordered" evidence="6">
    <location>
        <begin position="1"/>
        <end position="23"/>
    </location>
</feature>
<dbReference type="Pfam" id="PF06271">
    <property type="entry name" value="RDD"/>
    <property type="match status" value="1"/>
</dbReference>
<name>A0AA37SX24_9ALTE</name>
<dbReference type="EMBL" id="BSOT01000005">
    <property type="protein sequence ID" value="GLR71202.1"/>
    <property type="molecule type" value="Genomic_DNA"/>
</dbReference>
<feature type="transmembrane region" description="Helical" evidence="7">
    <location>
        <begin position="33"/>
        <end position="51"/>
    </location>
</feature>
<feature type="domain" description="RDD" evidence="8">
    <location>
        <begin position="184"/>
        <end position="262"/>
    </location>
</feature>
<evidence type="ECO:0000256" key="4">
    <source>
        <dbReference type="ARBA" id="ARBA00022989"/>
    </source>
</evidence>
<dbReference type="AlphaFoldDB" id="A0AA37SX24"/>
<comment type="caution">
    <text evidence="9">The sequence shown here is derived from an EMBL/GenBank/DDBJ whole genome shotgun (WGS) entry which is preliminary data.</text>
</comment>
<feature type="compositionally biased region" description="Low complexity" evidence="6">
    <location>
        <begin position="135"/>
        <end position="146"/>
    </location>
</feature>
<dbReference type="InterPro" id="IPR051791">
    <property type="entry name" value="Pra-immunoreactive"/>
</dbReference>
<evidence type="ECO:0000313" key="10">
    <source>
        <dbReference type="Proteomes" id="UP001156601"/>
    </source>
</evidence>
<keyword evidence="3 7" id="KW-0812">Transmembrane</keyword>
<evidence type="ECO:0000256" key="7">
    <source>
        <dbReference type="SAM" id="Phobius"/>
    </source>
</evidence>
<feature type="transmembrane region" description="Helical" evidence="7">
    <location>
        <begin position="100"/>
        <end position="123"/>
    </location>
</feature>
<proteinExistence type="predicted"/>
<keyword evidence="5 7" id="KW-0472">Membrane</keyword>
<evidence type="ECO:0000313" key="9">
    <source>
        <dbReference type="EMBL" id="GLR71202.1"/>
    </source>
</evidence>
<evidence type="ECO:0000256" key="6">
    <source>
        <dbReference type="SAM" id="MobiDB-lite"/>
    </source>
</evidence>
<accession>A0AA37SX24</accession>
<keyword evidence="10" id="KW-1185">Reference proteome</keyword>
<reference evidence="9" key="1">
    <citation type="journal article" date="2014" name="Int. J. Syst. Evol. Microbiol.">
        <title>Complete genome sequence of Corynebacterium casei LMG S-19264T (=DSM 44701T), isolated from a smear-ripened cheese.</title>
        <authorList>
            <consortium name="US DOE Joint Genome Institute (JGI-PGF)"/>
            <person name="Walter F."/>
            <person name="Albersmeier A."/>
            <person name="Kalinowski J."/>
            <person name="Ruckert C."/>
        </authorList>
    </citation>
    <scope>NUCLEOTIDE SEQUENCE</scope>
    <source>
        <strain evidence="9">NBRC 110023</strain>
    </source>
</reference>